<dbReference type="Gene3D" id="3.90.830.10">
    <property type="entry name" value="Syntaxin Binding Protein 1, Chain A, domain 2"/>
    <property type="match status" value="1"/>
</dbReference>
<evidence type="ECO:0000313" key="4">
    <source>
        <dbReference type="Proteomes" id="UP000290189"/>
    </source>
</evidence>
<dbReference type="Gene3D" id="3.40.50.2060">
    <property type="match status" value="1"/>
</dbReference>
<dbReference type="Pfam" id="PF00995">
    <property type="entry name" value="Sec1"/>
    <property type="match status" value="1"/>
</dbReference>
<dbReference type="Proteomes" id="UP000290189">
    <property type="component" value="Unassembled WGS sequence"/>
</dbReference>
<evidence type="ECO:0000313" key="3">
    <source>
        <dbReference type="EMBL" id="SPQ97760.1"/>
    </source>
</evidence>
<dbReference type="GO" id="GO:0016192">
    <property type="term" value="P:vesicle-mediated transport"/>
    <property type="evidence" value="ECO:0007669"/>
    <property type="project" value="InterPro"/>
</dbReference>
<dbReference type="SUPFAM" id="SSF56815">
    <property type="entry name" value="Sec1/munc18-like (SM) proteins"/>
    <property type="match status" value="1"/>
</dbReference>
<organism evidence="3 4">
    <name type="scientific">Plasmodiophora brassicae</name>
    <name type="common">Clubroot disease agent</name>
    <dbReference type="NCBI Taxonomy" id="37360"/>
    <lineage>
        <taxon>Eukaryota</taxon>
        <taxon>Sar</taxon>
        <taxon>Rhizaria</taxon>
        <taxon>Endomyxa</taxon>
        <taxon>Phytomyxea</taxon>
        <taxon>Plasmodiophorida</taxon>
        <taxon>Plasmodiophoridae</taxon>
        <taxon>Plasmodiophora</taxon>
    </lineage>
</organism>
<dbReference type="InterPro" id="IPR001619">
    <property type="entry name" value="Sec1-like"/>
</dbReference>
<name>A0A3P3YCQ6_PLABS</name>
<dbReference type="InterPro" id="IPR027482">
    <property type="entry name" value="Sec1-like_dom2"/>
</dbReference>
<keyword evidence="3" id="KW-0496">Mitochondrion</keyword>
<gene>
    <name evidence="3" type="ORF">PLBR_LOCUS4975</name>
</gene>
<geneLocation type="mitochondrion" evidence="3"/>
<feature type="region of interest" description="Disordered" evidence="2">
    <location>
        <begin position="324"/>
        <end position="353"/>
    </location>
</feature>
<dbReference type="InterPro" id="IPR043127">
    <property type="entry name" value="Sec-1-like_dom3a"/>
</dbReference>
<comment type="similarity">
    <text evidence="1">Belongs to the STXBP/unc-18/SEC1 family.</text>
</comment>
<feature type="compositionally biased region" description="Polar residues" evidence="2">
    <location>
        <begin position="342"/>
        <end position="353"/>
    </location>
</feature>
<accession>A0A3P3YCQ6</accession>
<dbReference type="InterPro" id="IPR043154">
    <property type="entry name" value="Sec-1-like_dom1"/>
</dbReference>
<dbReference type="Gene3D" id="3.40.50.1910">
    <property type="match status" value="1"/>
</dbReference>
<dbReference type="AlphaFoldDB" id="A0A3P3YCQ6"/>
<dbReference type="PANTHER" id="PTHR11679">
    <property type="entry name" value="VESICLE PROTEIN SORTING-ASSOCIATED"/>
    <property type="match status" value="1"/>
</dbReference>
<dbReference type="InterPro" id="IPR036045">
    <property type="entry name" value="Sec1-like_sf"/>
</dbReference>
<sequence>MRLVPEIARLCQSCCCMPSRREDMATHPLWMAQSVTVHCGARPRGLQALSRASEPPELAPKWPVAWPSKMSWSHMAKHAAGEITNVLKWAAPQGAAQTCVVLDPSLSSSVSRLVDMGTMKEHQIGTVCELGGVEPLETNCEHILYLVRPTEEMIGRLVFQVLRLPAIKADPEMSDSQVPVFVAFVPAATSVCARQLETLGENVGAFKRAVLDGDPFVVDSVVQSLVEIQNVYGRFSEITAKGRVSSSVGEALSRHLEANPNMGSTPTAGNLPEEQRISRVILLDRSLDMITPMLTQFTYEGVIDEVLGIESGFAAVQPHIVVSSKKKKGRDPASNPEGELASPSSVPPTSQGTVKCPLFSTDPLYEKIRDRSFPHVLESMPRFVADITRKLEEQKGLKNVKELKEFVKCLPGYLSEKDSISTHTNLLLHLGPMTTSAEFLSALRCEDTLFQRGDISTALDTIEYSIVQGRPWQRAVRLMCLWSQIEGGLKNDDYDLCCRWLIHGYGAALMLPLLSRMQRCDLQLIDPRANELRSDKVAHDIHFVHSYCGYAPLSVRLIEKRVADKSWSNVNAVLDNDEPSYINRVGKKGDSTLPGATLVYFVGGITRTEIAALRFLNAKSNRQSPYLICSTGIVNGNTLLKTLQMLPPA</sequence>
<evidence type="ECO:0000256" key="1">
    <source>
        <dbReference type="ARBA" id="ARBA00009884"/>
    </source>
</evidence>
<dbReference type="EMBL" id="OVEO01000008">
    <property type="protein sequence ID" value="SPQ97760.1"/>
    <property type="molecule type" value="Genomic_DNA"/>
</dbReference>
<dbReference type="InterPro" id="IPR043155">
    <property type="entry name" value="VPS33_dom3b"/>
</dbReference>
<proteinExistence type="inferred from homology"/>
<evidence type="ECO:0000256" key="2">
    <source>
        <dbReference type="SAM" id="MobiDB-lite"/>
    </source>
</evidence>
<dbReference type="Gene3D" id="1.25.40.850">
    <property type="match status" value="1"/>
</dbReference>
<protein>
    <submittedName>
        <fullName evidence="3">Uncharacterized protein</fullName>
    </submittedName>
</protein>
<reference evidence="3 4" key="1">
    <citation type="submission" date="2018-03" db="EMBL/GenBank/DDBJ databases">
        <authorList>
            <person name="Fogelqvist J."/>
        </authorList>
    </citation>
    <scope>NUCLEOTIDE SEQUENCE [LARGE SCALE GENOMIC DNA]</scope>
</reference>